<reference evidence="1" key="2">
    <citation type="submission" date="2023-06" db="EMBL/GenBank/DDBJ databases">
        <authorList>
            <consortium name="Lawrence Berkeley National Laboratory"/>
            <person name="Haridas S."/>
            <person name="Hensen N."/>
            <person name="Bonometti L."/>
            <person name="Westerberg I."/>
            <person name="Brannstrom I.O."/>
            <person name="Guillou S."/>
            <person name="Cros-Aarteil S."/>
            <person name="Calhoun S."/>
            <person name="Kuo A."/>
            <person name="Mondo S."/>
            <person name="Pangilinan J."/>
            <person name="Riley R."/>
            <person name="LaButti K."/>
            <person name="Andreopoulos B."/>
            <person name="Lipzen A."/>
            <person name="Chen C."/>
            <person name="Yanf M."/>
            <person name="Daum C."/>
            <person name="Ng V."/>
            <person name="Clum A."/>
            <person name="Steindorff A."/>
            <person name="Ohm R."/>
            <person name="Martin F."/>
            <person name="Silar P."/>
            <person name="Natvig D."/>
            <person name="Lalanne C."/>
            <person name="Gautier V."/>
            <person name="Ament-velasquez S.L."/>
            <person name="Kruys A."/>
            <person name="Hutchinson M.I."/>
            <person name="Powell A.J."/>
            <person name="Barry K."/>
            <person name="Miller A.N."/>
            <person name="Grigoriev I.V."/>
            <person name="Debuchy R."/>
            <person name="Gladieux P."/>
            <person name="Thoren M.H."/>
            <person name="Johannesson H."/>
        </authorList>
    </citation>
    <scope>NUCLEOTIDE SEQUENCE</scope>
    <source>
        <strain evidence="1">CBS 232.78</strain>
    </source>
</reference>
<evidence type="ECO:0008006" key="3">
    <source>
        <dbReference type="Google" id="ProtNLM"/>
    </source>
</evidence>
<dbReference type="InterPro" id="IPR032710">
    <property type="entry name" value="NTF2-like_dom_sf"/>
</dbReference>
<organism evidence="1 2">
    <name type="scientific">Podospora didyma</name>
    <dbReference type="NCBI Taxonomy" id="330526"/>
    <lineage>
        <taxon>Eukaryota</taxon>
        <taxon>Fungi</taxon>
        <taxon>Dikarya</taxon>
        <taxon>Ascomycota</taxon>
        <taxon>Pezizomycotina</taxon>
        <taxon>Sordariomycetes</taxon>
        <taxon>Sordariomycetidae</taxon>
        <taxon>Sordariales</taxon>
        <taxon>Podosporaceae</taxon>
        <taxon>Podospora</taxon>
    </lineage>
</organism>
<dbReference type="SUPFAM" id="SSF54427">
    <property type="entry name" value="NTF2-like"/>
    <property type="match status" value="1"/>
</dbReference>
<reference evidence="1" key="1">
    <citation type="journal article" date="2023" name="Mol. Phylogenet. Evol.">
        <title>Genome-scale phylogeny and comparative genomics of the fungal order Sordariales.</title>
        <authorList>
            <person name="Hensen N."/>
            <person name="Bonometti L."/>
            <person name="Westerberg I."/>
            <person name="Brannstrom I.O."/>
            <person name="Guillou S."/>
            <person name="Cros-Aarteil S."/>
            <person name="Calhoun S."/>
            <person name="Haridas S."/>
            <person name="Kuo A."/>
            <person name="Mondo S."/>
            <person name="Pangilinan J."/>
            <person name="Riley R."/>
            <person name="LaButti K."/>
            <person name="Andreopoulos B."/>
            <person name="Lipzen A."/>
            <person name="Chen C."/>
            <person name="Yan M."/>
            <person name="Daum C."/>
            <person name="Ng V."/>
            <person name="Clum A."/>
            <person name="Steindorff A."/>
            <person name="Ohm R.A."/>
            <person name="Martin F."/>
            <person name="Silar P."/>
            <person name="Natvig D.O."/>
            <person name="Lalanne C."/>
            <person name="Gautier V."/>
            <person name="Ament-Velasquez S.L."/>
            <person name="Kruys A."/>
            <person name="Hutchinson M.I."/>
            <person name="Powell A.J."/>
            <person name="Barry K."/>
            <person name="Miller A.N."/>
            <person name="Grigoriev I.V."/>
            <person name="Debuchy R."/>
            <person name="Gladieux P."/>
            <person name="Hiltunen Thoren M."/>
            <person name="Johannesson H."/>
        </authorList>
    </citation>
    <scope>NUCLEOTIDE SEQUENCE</scope>
    <source>
        <strain evidence="1">CBS 232.78</strain>
    </source>
</reference>
<gene>
    <name evidence="1" type="ORF">B0H63DRAFT_473499</name>
</gene>
<dbReference type="Proteomes" id="UP001285441">
    <property type="component" value="Unassembled WGS sequence"/>
</dbReference>
<evidence type="ECO:0000313" key="2">
    <source>
        <dbReference type="Proteomes" id="UP001285441"/>
    </source>
</evidence>
<protein>
    <recommendedName>
        <fullName evidence="3">SnoaL-like domain-containing protein</fullName>
    </recommendedName>
</protein>
<name>A0AAE0TZU2_9PEZI</name>
<accession>A0AAE0TZU2</accession>
<keyword evidence="2" id="KW-1185">Reference proteome</keyword>
<dbReference type="EMBL" id="JAULSW010000004">
    <property type="protein sequence ID" value="KAK3385733.1"/>
    <property type="molecule type" value="Genomic_DNA"/>
</dbReference>
<proteinExistence type="predicted"/>
<sequence>MSYPTEPAFVIHAQGWDENLLKHPMMKFLHAHEKVFDAKDFEACKAYYASDITFVKGTGETFTGQAAVEAMHAEYAMFPASFHEPVYGVISDNANGGHRLLGYARMFVNLPGGGGEANNTTHADLQGRKWDCQAHGSFLFDVVKDETGPLGYKFTYYQVFANPLPILGEAIKRGIIPVEALSG</sequence>
<evidence type="ECO:0000313" key="1">
    <source>
        <dbReference type="EMBL" id="KAK3385733.1"/>
    </source>
</evidence>
<dbReference type="Gene3D" id="3.10.450.50">
    <property type="match status" value="1"/>
</dbReference>
<comment type="caution">
    <text evidence="1">The sequence shown here is derived from an EMBL/GenBank/DDBJ whole genome shotgun (WGS) entry which is preliminary data.</text>
</comment>
<dbReference type="AlphaFoldDB" id="A0AAE0TZU2"/>